<proteinExistence type="predicted"/>
<keyword evidence="2" id="KW-1185">Reference proteome</keyword>
<evidence type="ECO:0000313" key="2">
    <source>
        <dbReference type="Proteomes" id="UP000276133"/>
    </source>
</evidence>
<dbReference type="EMBL" id="REGN01004077">
    <property type="protein sequence ID" value="RNA19285.1"/>
    <property type="molecule type" value="Genomic_DNA"/>
</dbReference>
<sequence>MRKKTKINHLFICILLLFNFCSTVLLYSITVLDSLIVKLPKASVSPDQTCCKKKIYNNSVN</sequence>
<gene>
    <name evidence="1" type="ORF">BpHYR1_038029</name>
</gene>
<protein>
    <submittedName>
        <fullName evidence="1">Uncharacterized protein</fullName>
    </submittedName>
</protein>
<reference evidence="1 2" key="1">
    <citation type="journal article" date="2018" name="Sci. Rep.">
        <title>Genomic signatures of local adaptation to the degree of environmental predictability in rotifers.</title>
        <authorList>
            <person name="Franch-Gras L."/>
            <person name="Hahn C."/>
            <person name="Garcia-Roger E.M."/>
            <person name="Carmona M.J."/>
            <person name="Serra M."/>
            <person name="Gomez A."/>
        </authorList>
    </citation>
    <scope>NUCLEOTIDE SEQUENCE [LARGE SCALE GENOMIC DNA]</scope>
    <source>
        <strain evidence="1">HYR1</strain>
    </source>
</reference>
<accession>A0A3M7R7T5</accession>
<dbReference type="AlphaFoldDB" id="A0A3M7R7T5"/>
<comment type="caution">
    <text evidence="1">The sequence shown here is derived from an EMBL/GenBank/DDBJ whole genome shotgun (WGS) entry which is preliminary data.</text>
</comment>
<organism evidence="1 2">
    <name type="scientific">Brachionus plicatilis</name>
    <name type="common">Marine rotifer</name>
    <name type="synonym">Brachionus muelleri</name>
    <dbReference type="NCBI Taxonomy" id="10195"/>
    <lineage>
        <taxon>Eukaryota</taxon>
        <taxon>Metazoa</taxon>
        <taxon>Spiralia</taxon>
        <taxon>Gnathifera</taxon>
        <taxon>Rotifera</taxon>
        <taxon>Eurotatoria</taxon>
        <taxon>Monogononta</taxon>
        <taxon>Pseudotrocha</taxon>
        <taxon>Ploima</taxon>
        <taxon>Brachionidae</taxon>
        <taxon>Brachionus</taxon>
    </lineage>
</organism>
<name>A0A3M7R7T5_BRAPC</name>
<evidence type="ECO:0000313" key="1">
    <source>
        <dbReference type="EMBL" id="RNA19285.1"/>
    </source>
</evidence>
<dbReference type="Proteomes" id="UP000276133">
    <property type="component" value="Unassembled WGS sequence"/>
</dbReference>